<dbReference type="CDD" id="cd00156">
    <property type="entry name" value="REC"/>
    <property type="match status" value="1"/>
</dbReference>
<proteinExistence type="predicted"/>
<dbReference type="InterPro" id="IPR025944">
    <property type="entry name" value="Sigma_54_int_dom_CS"/>
</dbReference>
<protein>
    <submittedName>
        <fullName evidence="14">Transcriptional regulatory protein zraR</fullName>
    </submittedName>
</protein>
<gene>
    <name evidence="14" type="primary">zraR</name>
    <name evidence="14" type="ordered locus">BN4_10640</name>
</gene>
<keyword evidence="15" id="KW-1185">Reference proteome</keyword>
<evidence type="ECO:0000256" key="8">
    <source>
        <dbReference type="ARBA" id="ARBA00023125"/>
    </source>
</evidence>
<keyword evidence="10" id="KW-0804">Transcription</keyword>
<evidence type="ECO:0000313" key="14">
    <source>
        <dbReference type="EMBL" id="CCH47877.1"/>
    </source>
</evidence>
<dbReference type="PANTHER" id="PTHR32071:SF117">
    <property type="entry name" value="PTS-DEPENDENT DIHYDROXYACETONE KINASE OPERON REGULATORY PROTEIN-RELATED"/>
    <property type="match status" value="1"/>
</dbReference>
<dbReference type="eggNOG" id="COG2204">
    <property type="taxonomic scope" value="Bacteria"/>
</dbReference>
<dbReference type="KEGG" id="dpi:BN4_10640"/>
<dbReference type="Pfam" id="PF25601">
    <property type="entry name" value="AAA_lid_14"/>
    <property type="match status" value="1"/>
</dbReference>
<evidence type="ECO:0000259" key="12">
    <source>
        <dbReference type="PROSITE" id="PS50045"/>
    </source>
</evidence>
<dbReference type="PRINTS" id="PR01590">
    <property type="entry name" value="HTHFIS"/>
</dbReference>
<dbReference type="SMART" id="SM00382">
    <property type="entry name" value="AAA"/>
    <property type="match status" value="1"/>
</dbReference>
<evidence type="ECO:0000256" key="6">
    <source>
        <dbReference type="ARBA" id="ARBA00023012"/>
    </source>
</evidence>
<dbReference type="GO" id="GO:0005524">
    <property type="term" value="F:ATP binding"/>
    <property type="evidence" value="ECO:0007669"/>
    <property type="project" value="UniProtKB-KW"/>
</dbReference>
<dbReference type="InterPro" id="IPR001789">
    <property type="entry name" value="Sig_transdc_resp-reg_receiver"/>
</dbReference>
<dbReference type="GO" id="GO:0005737">
    <property type="term" value="C:cytoplasm"/>
    <property type="evidence" value="ECO:0007669"/>
    <property type="project" value="UniProtKB-SubCell"/>
</dbReference>
<name>M1WQU8_PSEP2</name>
<dbReference type="Gene3D" id="1.10.10.60">
    <property type="entry name" value="Homeodomain-like"/>
    <property type="match status" value="1"/>
</dbReference>
<dbReference type="FunFam" id="3.40.50.2300:FF:000018">
    <property type="entry name" value="DNA-binding transcriptional regulator NtrC"/>
    <property type="match status" value="1"/>
</dbReference>
<evidence type="ECO:0000256" key="4">
    <source>
        <dbReference type="ARBA" id="ARBA00022741"/>
    </source>
</evidence>
<dbReference type="PROSITE" id="PS50110">
    <property type="entry name" value="RESPONSE_REGULATORY"/>
    <property type="match status" value="1"/>
</dbReference>
<dbReference type="OrthoDB" id="9763792at2"/>
<dbReference type="InterPro" id="IPR025943">
    <property type="entry name" value="Sigma_54_int_dom_ATP-bd_2"/>
</dbReference>
<keyword evidence="3 11" id="KW-0597">Phosphoprotein</keyword>
<dbReference type="GO" id="GO:0006355">
    <property type="term" value="P:regulation of DNA-templated transcription"/>
    <property type="evidence" value="ECO:0007669"/>
    <property type="project" value="InterPro"/>
</dbReference>
<dbReference type="Gene3D" id="3.40.50.300">
    <property type="entry name" value="P-loop containing nucleotide triphosphate hydrolases"/>
    <property type="match status" value="1"/>
</dbReference>
<dbReference type="InterPro" id="IPR011006">
    <property type="entry name" value="CheY-like_superfamily"/>
</dbReference>
<keyword evidence="2" id="KW-0963">Cytoplasm</keyword>
<sequence>MSAKILVVDDDKAHLSMLETMLTGWGYAVVGVEDGADAIEKVKEAPFDAVLMDVRMARIGGIEALSQIKEYNPAIPVVIMTAYSSVDTAVEAMKLGAYDYLTKPLNFDELNMTLERSLDHMTLIKENQSLKERISEDSSLTDIIGNSKPMNELISMVKTVASTEATILISGESGTGKELFAKAIHANSNRKKASLVTVNCAALTDTLLESELFGHEKGAFTGADKKRDGRFMQANGGSIFLDEVGEIPMPMQAKLLRAIQEREIQRVGSDKVLKVDVRIIAATNRDLLVEVEKGNFREDLYYRLNVVNLWIPSLKERGEDTPLLATFFLKRFSEFNRKQLKGFTPMAMDVLVKYDWPGNVRELENAVERAVILSAGEYVSEKDLPSALTQHFENVSGSNGGQHHVGGKSLQEIEKVAIEETLTQTEGNKSEAAKLLGITRTTLDNKIKKYEIFIKK</sequence>
<dbReference type="Gene3D" id="3.40.50.2300">
    <property type="match status" value="1"/>
</dbReference>
<reference evidence="15" key="2">
    <citation type="journal article" date="2013" name="Stand. Genomic Sci.">
        <title>Complete genome sequence of Desulfocapsa sulfexigens, a marine deltaproteobacterium specialized in disproportionating inorganic sulfur compounds.</title>
        <authorList>
            <person name="Finster K.W."/>
            <person name="Kjeldsen K.U."/>
            <person name="Kube M."/>
            <person name="Reinhardt R."/>
            <person name="Mussmann M."/>
            <person name="Amann R."/>
            <person name="Schreiber L."/>
        </authorList>
    </citation>
    <scope>NUCLEOTIDE SEQUENCE [LARGE SCALE GENOMIC DNA]</scope>
    <source>
        <strain evidence="15">DSM 10523 / SB164P1</strain>
    </source>
</reference>
<dbReference type="InterPro" id="IPR009057">
    <property type="entry name" value="Homeodomain-like_sf"/>
</dbReference>
<dbReference type="PROSITE" id="PS00675">
    <property type="entry name" value="SIGMA54_INTERACT_1"/>
    <property type="match status" value="1"/>
</dbReference>
<dbReference type="GO" id="GO:0000160">
    <property type="term" value="P:phosphorelay signal transduction system"/>
    <property type="evidence" value="ECO:0007669"/>
    <property type="project" value="UniProtKB-KW"/>
</dbReference>
<dbReference type="PROSITE" id="PS00676">
    <property type="entry name" value="SIGMA54_INTERACT_2"/>
    <property type="match status" value="1"/>
</dbReference>
<accession>M1WQU8</accession>
<comment type="subcellular location">
    <subcellularLocation>
        <location evidence="1">Cytoplasm</location>
    </subcellularLocation>
</comment>
<evidence type="ECO:0000313" key="15">
    <source>
        <dbReference type="Proteomes" id="UP000011724"/>
    </source>
</evidence>
<keyword evidence="7" id="KW-0805">Transcription regulation</keyword>
<dbReference type="SMART" id="SM00448">
    <property type="entry name" value="REC"/>
    <property type="match status" value="1"/>
</dbReference>
<dbReference type="InterPro" id="IPR025662">
    <property type="entry name" value="Sigma_54_int_dom_ATP-bd_1"/>
</dbReference>
<evidence type="ECO:0000256" key="10">
    <source>
        <dbReference type="ARBA" id="ARBA00023163"/>
    </source>
</evidence>
<evidence type="ECO:0000256" key="7">
    <source>
        <dbReference type="ARBA" id="ARBA00023015"/>
    </source>
</evidence>
<dbReference type="Gene3D" id="1.10.8.60">
    <property type="match status" value="1"/>
</dbReference>
<keyword evidence="5" id="KW-0067">ATP-binding</keyword>
<keyword evidence="8" id="KW-0238">DNA-binding</keyword>
<dbReference type="Proteomes" id="UP000011724">
    <property type="component" value="Chromosome"/>
</dbReference>
<dbReference type="SUPFAM" id="SSF52540">
    <property type="entry name" value="P-loop containing nucleoside triphosphate hydrolases"/>
    <property type="match status" value="1"/>
</dbReference>
<dbReference type="HOGENOM" id="CLU_000445_0_6_7"/>
<evidence type="ECO:0000256" key="5">
    <source>
        <dbReference type="ARBA" id="ARBA00022840"/>
    </source>
</evidence>
<keyword evidence="6" id="KW-0902">Two-component regulatory system</keyword>
<dbReference type="PROSITE" id="PS50045">
    <property type="entry name" value="SIGMA54_INTERACT_4"/>
    <property type="match status" value="1"/>
</dbReference>
<dbReference type="InterPro" id="IPR003593">
    <property type="entry name" value="AAA+_ATPase"/>
</dbReference>
<dbReference type="Pfam" id="PF02954">
    <property type="entry name" value="HTH_8"/>
    <property type="match status" value="1"/>
</dbReference>
<dbReference type="FunFam" id="1.10.8.60:FF:000014">
    <property type="entry name" value="DNA-binding transcriptional regulator NtrC"/>
    <property type="match status" value="1"/>
</dbReference>
<dbReference type="STRING" id="1322246.BN4_10640"/>
<evidence type="ECO:0000256" key="3">
    <source>
        <dbReference type="ARBA" id="ARBA00022553"/>
    </source>
</evidence>
<dbReference type="InterPro" id="IPR058031">
    <property type="entry name" value="AAA_lid_NorR"/>
</dbReference>
<evidence type="ECO:0000256" key="1">
    <source>
        <dbReference type="ARBA" id="ARBA00004496"/>
    </source>
</evidence>
<feature type="domain" description="Response regulatory" evidence="13">
    <location>
        <begin position="4"/>
        <end position="118"/>
    </location>
</feature>
<organism evidence="14 15">
    <name type="scientific">Pseudodesulfovibrio piezophilus (strain DSM 21447 / JCM 15486 / C1TLV30)</name>
    <name type="common">Desulfovibrio piezophilus</name>
    <dbReference type="NCBI Taxonomy" id="1322246"/>
    <lineage>
        <taxon>Bacteria</taxon>
        <taxon>Pseudomonadati</taxon>
        <taxon>Thermodesulfobacteriota</taxon>
        <taxon>Desulfovibrionia</taxon>
        <taxon>Desulfovibrionales</taxon>
        <taxon>Desulfovibrionaceae</taxon>
    </lineage>
</organism>
<evidence type="ECO:0000256" key="11">
    <source>
        <dbReference type="PROSITE-ProRule" id="PRU00169"/>
    </source>
</evidence>
<keyword evidence="9" id="KW-0010">Activator</keyword>
<dbReference type="EMBL" id="FO203427">
    <property type="protein sequence ID" value="CCH47877.1"/>
    <property type="molecule type" value="Genomic_DNA"/>
</dbReference>
<evidence type="ECO:0000256" key="9">
    <source>
        <dbReference type="ARBA" id="ARBA00023159"/>
    </source>
</evidence>
<dbReference type="AlphaFoldDB" id="M1WQU8"/>
<dbReference type="Pfam" id="PF00072">
    <property type="entry name" value="Response_reg"/>
    <property type="match status" value="1"/>
</dbReference>
<reference evidence="14 15" key="1">
    <citation type="journal article" date="2013" name="PLoS ONE">
        <title>The first genomic and proteomic characterization of a deep-sea sulfate reducer: insights into the piezophilic lifestyle of Desulfovibrio piezophilus.</title>
        <authorList>
            <person name="Pradel N."/>
            <person name="Ji B."/>
            <person name="Gimenez G."/>
            <person name="Talla E."/>
            <person name="Lenoble P."/>
            <person name="Garel M."/>
            <person name="Tamburini C."/>
            <person name="Fourquet P."/>
            <person name="Lebrun R."/>
            <person name="Bertin P."/>
            <person name="Denis Y."/>
            <person name="Pophillat M."/>
            <person name="Barbe V."/>
            <person name="Ollivier B."/>
            <person name="Dolla A."/>
        </authorList>
    </citation>
    <scope>NUCLEOTIDE SEQUENCE [LARGE SCALE GENOMIC DNA]</scope>
    <source>
        <strain evidence="15">DSM 10523 / SB164P1</strain>
    </source>
</reference>
<keyword evidence="4" id="KW-0547">Nucleotide-binding</keyword>
<dbReference type="InterPro" id="IPR002078">
    <property type="entry name" value="Sigma_54_int"/>
</dbReference>
<dbReference type="SUPFAM" id="SSF52172">
    <property type="entry name" value="CheY-like"/>
    <property type="match status" value="1"/>
</dbReference>
<dbReference type="Pfam" id="PF00158">
    <property type="entry name" value="Sigma54_activat"/>
    <property type="match status" value="1"/>
</dbReference>
<evidence type="ECO:0000259" key="13">
    <source>
        <dbReference type="PROSITE" id="PS50110"/>
    </source>
</evidence>
<dbReference type="PROSITE" id="PS00688">
    <property type="entry name" value="SIGMA54_INTERACT_3"/>
    <property type="match status" value="1"/>
</dbReference>
<dbReference type="PANTHER" id="PTHR32071">
    <property type="entry name" value="TRANSCRIPTIONAL REGULATORY PROTEIN"/>
    <property type="match status" value="1"/>
</dbReference>
<feature type="modified residue" description="4-aspartylphosphate" evidence="11">
    <location>
        <position position="53"/>
    </location>
</feature>
<dbReference type="RefSeq" id="WP_015413931.1">
    <property type="nucleotide sequence ID" value="NC_020409.1"/>
</dbReference>
<dbReference type="PATRIC" id="fig|879567.3.peg.660"/>
<dbReference type="CDD" id="cd00009">
    <property type="entry name" value="AAA"/>
    <property type="match status" value="1"/>
</dbReference>
<evidence type="ECO:0000256" key="2">
    <source>
        <dbReference type="ARBA" id="ARBA00022490"/>
    </source>
</evidence>
<dbReference type="FunFam" id="3.40.50.300:FF:000006">
    <property type="entry name" value="DNA-binding transcriptional regulator NtrC"/>
    <property type="match status" value="1"/>
</dbReference>
<dbReference type="InterPro" id="IPR002197">
    <property type="entry name" value="HTH_Fis"/>
</dbReference>
<dbReference type="SUPFAM" id="SSF46689">
    <property type="entry name" value="Homeodomain-like"/>
    <property type="match status" value="1"/>
</dbReference>
<dbReference type="GO" id="GO:0043565">
    <property type="term" value="F:sequence-specific DNA binding"/>
    <property type="evidence" value="ECO:0007669"/>
    <property type="project" value="InterPro"/>
</dbReference>
<feature type="domain" description="Sigma-54 factor interaction" evidence="12">
    <location>
        <begin position="143"/>
        <end position="372"/>
    </location>
</feature>
<dbReference type="BioCyc" id="DPIE1322246:BN4_RS03275-MONOMER"/>
<dbReference type="InterPro" id="IPR027417">
    <property type="entry name" value="P-loop_NTPase"/>
</dbReference>